<organism evidence="2 3">
    <name type="scientific">Caerostris extrusa</name>
    <name type="common">Bark spider</name>
    <name type="synonym">Caerostris bankana</name>
    <dbReference type="NCBI Taxonomy" id="172846"/>
    <lineage>
        <taxon>Eukaryota</taxon>
        <taxon>Metazoa</taxon>
        <taxon>Ecdysozoa</taxon>
        <taxon>Arthropoda</taxon>
        <taxon>Chelicerata</taxon>
        <taxon>Arachnida</taxon>
        <taxon>Araneae</taxon>
        <taxon>Araneomorphae</taxon>
        <taxon>Entelegynae</taxon>
        <taxon>Araneoidea</taxon>
        <taxon>Araneidae</taxon>
        <taxon>Caerostris</taxon>
    </lineage>
</organism>
<dbReference type="AlphaFoldDB" id="A0AAV4MRA9"/>
<evidence type="ECO:0000313" key="2">
    <source>
        <dbReference type="EMBL" id="GIX74405.1"/>
    </source>
</evidence>
<sequence>MCGDAEASHVASAHWIITASPKMCDKVFVLLIALVAVISSVIGVGKADQLHK</sequence>
<dbReference type="EMBL" id="BPLR01002504">
    <property type="protein sequence ID" value="GIX74405.1"/>
    <property type="molecule type" value="Genomic_DNA"/>
</dbReference>
<keyword evidence="3" id="KW-1185">Reference proteome</keyword>
<evidence type="ECO:0000313" key="3">
    <source>
        <dbReference type="Proteomes" id="UP001054945"/>
    </source>
</evidence>
<reference evidence="2 3" key="1">
    <citation type="submission" date="2021-06" db="EMBL/GenBank/DDBJ databases">
        <title>Caerostris extrusa draft genome.</title>
        <authorList>
            <person name="Kono N."/>
            <person name="Arakawa K."/>
        </authorList>
    </citation>
    <scope>NUCLEOTIDE SEQUENCE [LARGE SCALE GENOMIC DNA]</scope>
</reference>
<proteinExistence type="predicted"/>
<comment type="caution">
    <text evidence="2">The sequence shown here is derived from an EMBL/GenBank/DDBJ whole genome shotgun (WGS) entry which is preliminary data.</text>
</comment>
<accession>A0AAV4MRA9</accession>
<name>A0AAV4MRA9_CAEEX</name>
<feature type="non-terminal residue" evidence="2">
    <location>
        <position position="52"/>
    </location>
</feature>
<keyword evidence="1" id="KW-0472">Membrane</keyword>
<keyword evidence="1" id="KW-0812">Transmembrane</keyword>
<evidence type="ECO:0000256" key="1">
    <source>
        <dbReference type="SAM" id="Phobius"/>
    </source>
</evidence>
<dbReference type="Proteomes" id="UP001054945">
    <property type="component" value="Unassembled WGS sequence"/>
</dbReference>
<gene>
    <name evidence="2" type="ORF">CEXT_592761</name>
</gene>
<keyword evidence="1" id="KW-1133">Transmembrane helix</keyword>
<feature type="transmembrane region" description="Helical" evidence="1">
    <location>
        <begin position="27"/>
        <end position="45"/>
    </location>
</feature>
<protein>
    <submittedName>
        <fullName evidence="2">Uncharacterized protein</fullName>
    </submittedName>
</protein>